<sequence length="159" mass="18523">MIHLIHPLKCEWLPYDNNYPYPLLEAYPEREPESLLTFHTRPPKHIAVYKSYKNFNNRYRFPFLYPVPNVINFPSSQTANPFPSAYHLPDDDSAPPYLHNDIVVPTNVNFNVEIHNEDYHYTHLMAGFVKTSDNTLLPLAINDPNLEALLFPDLFPNGK</sequence>
<organism evidence="1 2">
    <name type="scientific">Rhizophagus irregularis</name>
    <dbReference type="NCBI Taxonomy" id="588596"/>
    <lineage>
        <taxon>Eukaryota</taxon>
        <taxon>Fungi</taxon>
        <taxon>Fungi incertae sedis</taxon>
        <taxon>Mucoromycota</taxon>
        <taxon>Glomeromycotina</taxon>
        <taxon>Glomeromycetes</taxon>
        <taxon>Glomerales</taxon>
        <taxon>Glomeraceae</taxon>
        <taxon>Rhizophagus</taxon>
    </lineage>
</organism>
<dbReference type="VEuPathDB" id="FungiDB:RhiirA1_467413"/>
<protein>
    <submittedName>
        <fullName evidence="1">Uncharacterized protein</fullName>
    </submittedName>
</protein>
<proteinExistence type="predicted"/>
<gene>
    <name evidence="1" type="ORF">RhiirA4_471529</name>
</gene>
<dbReference type="EMBL" id="LLXI01001372">
    <property type="protein sequence ID" value="PKY53365.1"/>
    <property type="molecule type" value="Genomic_DNA"/>
</dbReference>
<name>A0A2I1H3B4_9GLOM</name>
<keyword evidence="2" id="KW-1185">Reference proteome</keyword>
<comment type="caution">
    <text evidence="1">The sequence shown here is derived from an EMBL/GenBank/DDBJ whole genome shotgun (WGS) entry which is preliminary data.</text>
</comment>
<reference evidence="1 2" key="1">
    <citation type="submission" date="2015-10" db="EMBL/GenBank/DDBJ databases">
        <title>Genome analyses suggest a sexual origin of heterokaryosis in a supposedly ancient asexual fungus.</title>
        <authorList>
            <person name="Ropars J."/>
            <person name="Sedzielewska K."/>
            <person name="Noel J."/>
            <person name="Charron P."/>
            <person name="Farinelli L."/>
            <person name="Marton T."/>
            <person name="Kruger M."/>
            <person name="Pelin A."/>
            <person name="Brachmann A."/>
            <person name="Corradi N."/>
        </authorList>
    </citation>
    <scope>NUCLEOTIDE SEQUENCE [LARGE SCALE GENOMIC DNA]</scope>
    <source>
        <strain evidence="1 2">A4</strain>
    </source>
</reference>
<evidence type="ECO:0000313" key="2">
    <source>
        <dbReference type="Proteomes" id="UP000234323"/>
    </source>
</evidence>
<evidence type="ECO:0000313" key="1">
    <source>
        <dbReference type="EMBL" id="PKY53365.1"/>
    </source>
</evidence>
<accession>A0A2I1H3B4</accession>
<dbReference type="AlphaFoldDB" id="A0A2I1H3B4"/>
<dbReference type="VEuPathDB" id="FungiDB:RhiirFUN_021512"/>
<dbReference type="Proteomes" id="UP000234323">
    <property type="component" value="Unassembled WGS sequence"/>
</dbReference>